<evidence type="ECO:0000256" key="1">
    <source>
        <dbReference type="ARBA" id="ARBA00008710"/>
    </source>
</evidence>
<comment type="similarity">
    <text evidence="1">Belongs to the F420H(2)-dependent quinone reductase family.</text>
</comment>
<evidence type="ECO:0000313" key="3">
    <source>
        <dbReference type="EMBL" id="MBU3063663.1"/>
    </source>
</evidence>
<dbReference type="InterPro" id="IPR004378">
    <property type="entry name" value="F420H2_quin_Rdtase"/>
</dbReference>
<accession>A0ABS6B032</accession>
<protein>
    <submittedName>
        <fullName evidence="3">Nitroreductase family deazaflavin-dependent oxidoreductase</fullName>
    </submittedName>
</protein>
<dbReference type="NCBIfam" id="TIGR00026">
    <property type="entry name" value="hi_GC_TIGR00026"/>
    <property type="match status" value="1"/>
</dbReference>
<dbReference type="InterPro" id="IPR012349">
    <property type="entry name" value="Split_barrel_FMN-bd"/>
</dbReference>
<gene>
    <name evidence="3" type="ORF">KO481_19275</name>
</gene>
<sequence>MTDWNANIISEFRENQGRVGGGFEGAPLLVLHHRGRKSGRDLEIPLVYLPDEQDADLIYIFATKGGAPTHPEWYHNLVAAGKAQIERGTESYPVTVAEVTGPDRDRIYGEQASRMANFAEYDEKTRGIRTIPVVALRRA</sequence>
<keyword evidence="4" id="KW-1185">Reference proteome</keyword>
<dbReference type="Pfam" id="PF04075">
    <property type="entry name" value="F420H2_quin_red"/>
    <property type="match status" value="1"/>
</dbReference>
<dbReference type="PANTHER" id="PTHR39428:SF3">
    <property type="entry name" value="DEAZAFLAVIN-DEPENDENT NITROREDUCTASE"/>
    <property type="match status" value="1"/>
</dbReference>
<name>A0ABS6B032_9NOCA</name>
<reference evidence="3 4" key="1">
    <citation type="submission" date="2021-06" db="EMBL/GenBank/DDBJ databases">
        <title>Actinomycetes sequencing.</title>
        <authorList>
            <person name="Shan Q."/>
        </authorList>
    </citation>
    <scope>NUCLEOTIDE SEQUENCE [LARGE SCALE GENOMIC DNA]</scope>
    <source>
        <strain evidence="3 4">NEAU-G5</strain>
    </source>
</reference>
<dbReference type="Gene3D" id="2.30.110.10">
    <property type="entry name" value="Electron Transport, Fmn-binding Protein, Chain A"/>
    <property type="match status" value="1"/>
</dbReference>
<dbReference type="PANTHER" id="PTHR39428">
    <property type="entry name" value="F420H(2)-DEPENDENT QUINONE REDUCTASE RV1261C"/>
    <property type="match status" value="1"/>
</dbReference>
<dbReference type="EMBL" id="JAHKNI010000006">
    <property type="protein sequence ID" value="MBU3063663.1"/>
    <property type="molecule type" value="Genomic_DNA"/>
</dbReference>
<proteinExistence type="inferred from homology"/>
<evidence type="ECO:0000256" key="2">
    <source>
        <dbReference type="ARBA" id="ARBA00049106"/>
    </source>
</evidence>
<comment type="caution">
    <text evidence="3">The sequence shown here is derived from an EMBL/GenBank/DDBJ whole genome shotgun (WGS) entry which is preliminary data.</text>
</comment>
<dbReference type="RefSeq" id="WP_215918577.1">
    <property type="nucleotide sequence ID" value="NZ_JAHKNI010000006.1"/>
</dbReference>
<comment type="catalytic activity">
    <reaction evidence="2">
        <text>oxidized coenzyme F420-(gamma-L-Glu)(n) + a quinol + H(+) = reduced coenzyme F420-(gamma-L-Glu)(n) + a quinone</text>
        <dbReference type="Rhea" id="RHEA:39663"/>
        <dbReference type="Rhea" id="RHEA-COMP:12939"/>
        <dbReference type="Rhea" id="RHEA-COMP:14378"/>
        <dbReference type="ChEBI" id="CHEBI:15378"/>
        <dbReference type="ChEBI" id="CHEBI:24646"/>
        <dbReference type="ChEBI" id="CHEBI:132124"/>
        <dbReference type="ChEBI" id="CHEBI:133980"/>
        <dbReference type="ChEBI" id="CHEBI:139511"/>
    </reaction>
</comment>
<dbReference type="Proteomes" id="UP000733379">
    <property type="component" value="Unassembled WGS sequence"/>
</dbReference>
<evidence type="ECO:0000313" key="4">
    <source>
        <dbReference type="Proteomes" id="UP000733379"/>
    </source>
</evidence>
<organism evidence="3 4">
    <name type="scientific">Nocardia albiluteola</name>
    <dbReference type="NCBI Taxonomy" id="2842303"/>
    <lineage>
        <taxon>Bacteria</taxon>
        <taxon>Bacillati</taxon>
        <taxon>Actinomycetota</taxon>
        <taxon>Actinomycetes</taxon>
        <taxon>Mycobacteriales</taxon>
        <taxon>Nocardiaceae</taxon>
        <taxon>Nocardia</taxon>
    </lineage>
</organism>